<feature type="transmembrane region" description="Helical" evidence="2">
    <location>
        <begin position="100"/>
        <end position="121"/>
    </location>
</feature>
<keyword evidence="2" id="KW-0812">Transmembrane</keyword>
<keyword evidence="2" id="KW-1133">Transmembrane helix</keyword>
<gene>
    <name evidence="3" type="ORF">KD144_22290</name>
</gene>
<sequence>MKKIQNWIAILAMLFLLTQSTIGVVAYVNKDEPSQRMGMMGQPPNAATASTNTDTNTDANSNTTENDNFSADTQNDMMPFNGMEERGGAPMDNNDNTASLIGYIAGIVISLGGLVVTFLNWRKNKQIDIAE</sequence>
<dbReference type="AlphaFoldDB" id="A0A941GIK6"/>
<dbReference type="EMBL" id="JAGTPX010000036">
    <property type="protein sequence ID" value="MBR8672273.1"/>
    <property type="molecule type" value="Genomic_DNA"/>
</dbReference>
<accession>A0A941GIK6</accession>
<name>A0A941GIK6_NIACI</name>
<reference evidence="3" key="1">
    <citation type="submission" date="2021-04" db="EMBL/GenBank/DDBJ databases">
        <title>Genomic analysis of electroactive and textile dye degrading Bacillus circulans strain: DC10 isolated from constructed wetland-microbial fuel cells treating textile dye wastewaters.</title>
        <authorList>
            <person name="Patel D.U."/>
            <person name="Desai C.R."/>
        </authorList>
    </citation>
    <scope>NUCLEOTIDE SEQUENCE</scope>
    <source>
        <strain evidence="3">DC10</strain>
    </source>
</reference>
<keyword evidence="2" id="KW-0472">Membrane</keyword>
<proteinExistence type="predicted"/>
<evidence type="ECO:0000256" key="1">
    <source>
        <dbReference type="SAM" id="MobiDB-lite"/>
    </source>
</evidence>
<evidence type="ECO:0000256" key="2">
    <source>
        <dbReference type="SAM" id="Phobius"/>
    </source>
</evidence>
<dbReference type="RefSeq" id="WP_016205292.1">
    <property type="nucleotide sequence ID" value="NZ_JAGTPX020000034.1"/>
</dbReference>
<organism evidence="3">
    <name type="scientific">Niallia circulans</name>
    <name type="common">Bacillus circulans</name>
    <dbReference type="NCBI Taxonomy" id="1397"/>
    <lineage>
        <taxon>Bacteria</taxon>
        <taxon>Bacillati</taxon>
        <taxon>Bacillota</taxon>
        <taxon>Bacilli</taxon>
        <taxon>Bacillales</taxon>
        <taxon>Bacillaceae</taxon>
        <taxon>Niallia</taxon>
    </lineage>
</organism>
<evidence type="ECO:0000313" key="3">
    <source>
        <dbReference type="EMBL" id="MBR8672273.1"/>
    </source>
</evidence>
<feature type="compositionally biased region" description="Low complexity" evidence="1">
    <location>
        <begin position="45"/>
        <end position="68"/>
    </location>
</feature>
<comment type="caution">
    <text evidence="3">The sequence shown here is derived from an EMBL/GenBank/DDBJ whole genome shotgun (WGS) entry which is preliminary data.</text>
</comment>
<protein>
    <submittedName>
        <fullName evidence="3">Uncharacterized protein</fullName>
    </submittedName>
</protein>
<feature type="region of interest" description="Disordered" evidence="1">
    <location>
        <begin position="35"/>
        <end position="79"/>
    </location>
</feature>